<proteinExistence type="predicted"/>
<accession>A0A8H7SV28</accession>
<comment type="caution">
    <text evidence="1">The sequence shown here is derived from an EMBL/GenBank/DDBJ whole genome shotgun (WGS) entry which is preliminary data.</text>
</comment>
<name>A0A8H7SV28_9FUNG</name>
<keyword evidence="2" id="KW-1185">Reference proteome</keyword>
<organism evidence="1 2">
    <name type="scientific">Thamnidium elegans</name>
    <dbReference type="NCBI Taxonomy" id="101142"/>
    <lineage>
        <taxon>Eukaryota</taxon>
        <taxon>Fungi</taxon>
        <taxon>Fungi incertae sedis</taxon>
        <taxon>Mucoromycota</taxon>
        <taxon>Mucoromycotina</taxon>
        <taxon>Mucoromycetes</taxon>
        <taxon>Mucorales</taxon>
        <taxon>Mucorineae</taxon>
        <taxon>Mucoraceae</taxon>
        <taxon>Thamnidium</taxon>
    </lineage>
</organism>
<sequence>MTLNRYLLHSQLPQPIRFKDVNTNLDLLQDFLDKYTPLTNKFTIDDDHVGRGVVCAFLDEGLEGVMVYAKKDKIKEFMTLQGFKCTLQESNLKPLIQCQK</sequence>
<protein>
    <submittedName>
        <fullName evidence="1">Uncharacterized protein</fullName>
    </submittedName>
</protein>
<dbReference type="AlphaFoldDB" id="A0A8H7SV28"/>
<reference evidence="1" key="1">
    <citation type="submission" date="2021-01" db="EMBL/GenBank/DDBJ databases">
        <title>Metabolic potential, ecology and presence of endohyphal bacteria is reflected in genomic diversity of Mucoromycotina.</title>
        <authorList>
            <person name="Muszewska A."/>
            <person name="Okrasinska A."/>
            <person name="Steczkiewicz K."/>
            <person name="Drgas O."/>
            <person name="Orlowska M."/>
            <person name="Perlinska-Lenart U."/>
            <person name="Aleksandrzak-Piekarczyk T."/>
            <person name="Szatraj K."/>
            <person name="Zielenkiewicz U."/>
            <person name="Pilsyk S."/>
            <person name="Malc E."/>
            <person name="Mieczkowski P."/>
            <person name="Kruszewska J.S."/>
            <person name="Biernat P."/>
            <person name="Pawlowska J."/>
        </authorList>
    </citation>
    <scope>NUCLEOTIDE SEQUENCE</scope>
    <source>
        <strain evidence="1">WA0000018081</strain>
    </source>
</reference>
<gene>
    <name evidence="1" type="ORF">INT48_005825</name>
</gene>
<evidence type="ECO:0000313" key="1">
    <source>
        <dbReference type="EMBL" id="KAG2234673.1"/>
    </source>
</evidence>
<dbReference type="EMBL" id="JAEPRE010000048">
    <property type="protein sequence ID" value="KAG2234673.1"/>
    <property type="molecule type" value="Genomic_DNA"/>
</dbReference>
<dbReference type="Proteomes" id="UP000613177">
    <property type="component" value="Unassembled WGS sequence"/>
</dbReference>
<evidence type="ECO:0000313" key="2">
    <source>
        <dbReference type="Proteomes" id="UP000613177"/>
    </source>
</evidence>